<protein>
    <submittedName>
        <fullName evidence="2">Uncharacterized protein</fullName>
    </submittedName>
</protein>
<dbReference type="STRING" id="1457250.GCA_000755225_02633"/>
<dbReference type="InterPro" id="IPR055690">
    <property type="entry name" value="DUF7266"/>
</dbReference>
<proteinExistence type="predicted"/>
<evidence type="ECO:0000313" key="3">
    <source>
        <dbReference type="Proteomes" id="UP000296706"/>
    </source>
</evidence>
<dbReference type="KEGG" id="hsn:DV733_01685"/>
<organism evidence="2 3">
    <name type="scientific">Halapricum salinum</name>
    <dbReference type="NCBI Taxonomy" id="1457250"/>
    <lineage>
        <taxon>Archaea</taxon>
        <taxon>Methanobacteriati</taxon>
        <taxon>Methanobacteriota</taxon>
        <taxon>Stenosarchaea group</taxon>
        <taxon>Halobacteria</taxon>
        <taxon>Halobacteriales</taxon>
        <taxon>Haloarculaceae</taxon>
        <taxon>Halapricum</taxon>
    </lineage>
</organism>
<keyword evidence="3" id="KW-1185">Reference proteome</keyword>
<sequence length="156" mass="17111">MRKKGQFDGDDRGVSMTVSYILGLSIAFLLVIGLFLTAGDFVTEQRETSIRTEMEVLGEQIATDITLADRMAQTTTDNETVVVRRSLPSRVSGTGYTISVTGGDDPYLVLTSQDPEITVEAEFSNQTDVEMSRLNGGSILVNYTDSDTLEVQRSDR</sequence>
<keyword evidence="1" id="KW-1133">Transmembrane helix</keyword>
<feature type="transmembrane region" description="Helical" evidence="1">
    <location>
        <begin position="20"/>
        <end position="42"/>
    </location>
</feature>
<accession>A0A4D6HA35</accession>
<keyword evidence="1" id="KW-0472">Membrane</keyword>
<dbReference type="Proteomes" id="UP000296706">
    <property type="component" value="Chromosome"/>
</dbReference>
<dbReference type="Pfam" id="PF23928">
    <property type="entry name" value="DUF7266"/>
    <property type="match status" value="1"/>
</dbReference>
<evidence type="ECO:0000256" key="1">
    <source>
        <dbReference type="SAM" id="Phobius"/>
    </source>
</evidence>
<dbReference type="OrthoDB" id="226715at2157"/>
<name>A0A4D6HA35_9EURY</name>
<dbReference type="RefSeq" id="WP_049993452.1">
    <property type="nucleotide sequence ID" value="NZ_CP031310.1"/>
</dbReference>
<dbReference type="EMBL" id="CP031310">
    <property type="protein sequence ID" value="QCC50008.1"/>
    <property type="molecule type" value="Genomic_DNA"/>
</dbReference>
<evidence type="ECO:0000313" key="2">
    <source>
        <dbReference type="EMBL" id="QCC50008.1"/>
    </source>
</evidence>
<keyword evidence="1" id="KW-0812">Transmembrane</keyword>
<gene>
    <name evidence="2" type="ORF">DV733_01685</name>
</gene>
<dbReference type="AlphaFoldDB" id="A0A4D6HA35"/>
<dbReference type="GeneID" id="39846539"/>
<reference evidence="2 3" key="1">
    <citation type="journal article" date="2019" name="Nat. Commun.">
        <title>A new type of DNA phosphorothioation-based antiviral system in archaea.</title>
        <authorList>
            <person name="Xiong L."/>
            <person name="Liu S."/>
            <person name="Chen S."/>
            <person name="Xiao Y."/>
            <person name="Zhu B."/>
            <person name="Gao Y."/>
            <person name="Zhang Y."/>
            <person name="Chen B."/>
            <person name="Luo J."/>
            <person name="Deng Z."/>
            <person name="Chen X."/>
            <person name="Wang L."/>
            <person name="Chen S."/>
        </authorList>
    </citation>
    <scope>NUCLEOTIDE SEQUENCE [LARGE SCALE GENOMIC DNA]</scope>
    <source>
        <strain evidence="2 3">CBA1105</strain>
    </source>
</reference>